<dbReference type="InterPro" id="IPR012001">
    <property type="entry name" value="Thiamin_PyroP_enz_TPP-bd_dom"/>
</dbReference>
<dbReference type="GO" id="GO:0009234">
    <property type="term" value="P:menaquinone biosynthetic process"/>
    <property type="evidence" value="ECO:0007669"/>
    <property type="project" value="UniProtKB-UniRule"/>
</dbReference>
<dbReference type="Pfam" id="PF02776">
    <property type="entry name" value="TPP_enzyme_N"/>
    <property type="match status" value="1"/>
</dbReference>
<feature type="domain" description="Thiamine pyrophosphate enzyme N-terminal TPP-binding" evidence="7">
    <location>
        <begin position="10"/>
        <end position="118"/>
    </location>
</feature>
<dbReference type="Pfam" id="PF16582">
    <property type="entry name" value="TPP_enzyme_M_2"/>
    <property type="match status" value="1"/>
</dbReference>
<dbReference type="GO" id="GO:0030145">
    <property type="term" value="F:manganese ion binding"/>
    <property type="evidence" value="ECO:0007669"/>
    <property type="project" value="UniProtKB-UniRule"/>
</dbReference>
<dbReference type="CDD" id="cd07037">
    <property type="entry name" value="TPP_PYR_MenD"/>
    <property type="match status" value="1"/>
</dbReference>
<dbReference type="PIRSF" id="PIRSF004983">
    <property type="entry name" value="MenD"/>
    <property type="match status" value="1"/>
</dbReference>
<dbReference type="EC" id="2.2.1.9" evidence="6"/>
<evidence type="ECO:0000256" key="4">
    <source>
        <dbReference type="ARBA" id="ARBA00023052"/>
    </source>
</evidence>
<keyword evidence="6" id="KW-0474">Menaquinone biosynthesis</keyword>
<keyword evidence="3 6" id="KW-0460">Magnesium</keyword>
<keyword evidence="5 6" id="KW-0464">Manganese</keyword>
<dbReference type="AlphaFoldDB" id="A0AAE3R487"/>
<comment type="function">
    <text evidence="6">Catalyzes the thiamine diphosphate-dependent decarboxylation of 2-oxoglutarate and the subsequent addition of the resulting succinic semialdehyde-thiamine pyrophosphate anion to isochorismate to yield 2-succinyl-5-enolpyruvyl-6-hydroxy-3-cyclohexene-1-carboxylate (SEPHCHC).</text>
</comment>
<evidence type="ECO:0000256" key="3">
    <source>
        <dbReference type="ARBA" id="ARBA00022842"/>
    </source>
</evidence>
<comment type="pathway">
    <text evidence="6">Quinol/quinone metabolism; menaquinone biosynthesis.</text>
</comment>
<dbReference type="EMBL" id="JASJOU010000002">
    <property type="protein sequence ID" value="MDJ1500573.1"/>
    <property type="molecule type" value="Genomic_DNA"/>
</dbReference>
<gene>
    <name evidence="6 9" type="primary">menD</name>
    <name evidence="9" type="ORF">QNI22_07950</name>
</gene>
<dbReference type="Gene3D" id="3.40.50.1220">
    <property type="entry name" value="TPP-binding domain"/>
    <property type="match status" value="1"/>
</dbReference>
<sequence>MPVLESITRLVQICARKAVTEFIISPGSRSAPLTISLARHPNMHTRVVPDERSAAFLALGMALKSRQTVGLVCTSGTAVLNYGPAIAEAYYQQVPLLILTADRPSEWLEQQDGQTLNQREVFGKHVKASYELPADFSHPDAIWFIERTVNEAINLSQSYPQGPVHINVPIREPFYPKADEQITFPEQVKIVRFWNTTQVLPPEQWVEIREIWEDSPRKLIVAGQSLYQPELIHVLKQIQQELQIPVVGDILSNLHEIPETIRLADAILMQKDEVLRKELAPDLLITFGNSVISKNLKLFLRQANPRIHWHIQPAGKVADPFQTLTDTIATQPIYFFRKLFEDIDYQSFLNEDEVENNDDYFQLWQQQEQQARLRLKNTFTDAPFSEFEAVYEIMSALPESGLLHVANSMPIRYANFVGINHWQSIEFFANRGTSGIDGCTGTALGSAWVTHQLVTLITGDMAFLYDRNSLWHNRIPPNLRIIVLNNHGGGIFRLIDGPSTQPELEDYFETHQHQTAENTAKDFGIPYFRCHTMDELKGITSDFFAMDGTAKLLEIETERKLNETVWKKFKKG</sequence>
<comment type="cofactor">
    <cofactor evidence="6">
        <name>thiamine diphosphate</name>
        <dbReference type="ChEBI" id="CHEBI:58937"/>
    </cofactor>
    <text evidence="6">Binds 1 thiamine pyrophosphate per subunit.</text>
</comment>
<dbReference type="InterPro" id="IPR029061">
    <property type="entry name" value="THDP-binding"/>
</dbReference>
<dbReference type="InterPro" id="IPR032264">
    <property type="entry name" value="MenD_middle"/>
</dbReference>
<keyword evidence="2 6" id="KW-0479">Metal-binding</keyword>
<dbReference type="Proteomes" id="UP001232063">
    <property type="component" value="Unassembled WGS sequence"/>
</dbReference>
<comment type="subunit">
    <text evidence="6">Homodimer.</text>
</comment>
<dbReference type="GO" id="GO:0000287">
    <property type="term" value="F:magnesium ion binding"/>
    <property type="evidence" value="ECO:0007669"/>
    <property type="project" value="UniProtKB-UniRule"/>
</dbReference>
<evidence type="ECO:0000313" key="10">
    <source>
        <dbReference type="Proteomes" id="UP001232063"/>
    </source>
</evidence>
<dbReference type="CDD" id="cd02009">
    <property type="entry name" value="TPP_SHCHC_synthase"/>
    <property type="match status" value="1"/>
</dbReference>
<dbReference type="NCBIfam" id="TIGR00173">
    <property type="entry name" value="menD"/>
    <property type="match status" value="1"/>
</dbReference>
<dbReference type="PANTHER" id="PTHR42916">
    <property type="entry name" value="2-SUCCINYL-5-ENOLPYRUVYL-6-HYDROXY-3-CYCLOHEXENE-1-CARBOXYLATE SYNTHASE"/>
    <property type="match status" value="1"/>
</dbReference>
<dbReference type="HAMAP" id="MF_01659">
    <property type="entry name" value="MenD"/>
    <property type="match status" value="1"/>
</dbReference>
<reference evidence="9" key="1">
    <citation type="submission" date="2023-05" db="EMBL/GenBank/DDBJ databases">
        <authorList>
            <person name="Zhang X."/>
        </authorList>
    </citation>
    <scope>NUCLEOTIDE SEQUENCE</scope>
    <source>
        <strain evidence="9">BD1B2-1</strain>
    </source>
</reference>
<evidence type="ECO:0000259" key="7">
    <source>
        <dbReference type="Pfam" id="PF02776"/>
    </source>
</evidence>
<dbReference type="PANTHER" id="PTHR42916:SF1">
    <property type="entry name" value="PROTEIN PHYLLO, CHLOROPLASTIC"/>
    <property type="match status" value="1"/>
</dbReference>
<dbReference type="RefSeq" id="WP_314510098.1">
    <property type="nucleotide sequence ID" value="NZ_JASJOU010000002.1"/>
</dbReference>
<dbReference type="SUPFAM" id="SSF52518">
    <property type="entry name" value="Thiamin diphosphate-binding fold (THDP-binding)"/>
    <property type="match status" value="2"/>
</dbReference>
<comment type="caution">
    <text evidence="9">The sequence shown here is derived from an EMBL/GenBank/DDBJ whole genome shotgun (WGS) entry which is preliminary data.</text>
</comment>
<evidence type="ECO:0000256" key="6">
    <source>
        <dbReference type="HAMAP-Rule" id="MF_01659"/>
    </source>
</evidence>
<dbReference type="GO" id="GO:0030976">
    <property type="term" value="F:thiamine pyrophosphate binding"/>
    <property type="evidence" value="ECO:0007669"/>
    <property type="project" value="UniProtKB-UniRule"/>
</dbReference>
<keyword evidence="4 6" id="KW-0786">Thiamine pyrophosphate</keyword>
<evidence type="ECO:0000313" key="9">
    <source>
        <dbReference type="EMBL" id="MDJ1500573.1"/>
    </source>
</evidence>
<keyword evidence="10" id="KW-1185">Reference proteome</keyword>
<dbReference type="Gene3D" id="3.40.50.970">
    <property type="match status" value="2"/>
</dbReference>
<feature type="domain" description="Menaquinone biosynthesis protein MenD middle" evidence="8">
    <location>
        <begin position="216"/>
        <end position="403"/>
    </location>
</feature>
<protein>
    <recommendedName>
        <fullName evidence="6">2-succinyl-5-enolpyruvyl-6-hydroxy-3-cyclohexene-1-carboxylate synthase</fullName>
        <shortName evidence="6">SEPHCHC synthase</shortName>
        <ecNumber evidence="6">2.2.1.9</ecNumber>
    </recommendedName>
    <alternativeName>
        <fullName evidence="6">Menaquinone biosynthesis protein MenD</fullName>
    </alternativeName>
</protein>
<accession>A0AAE3R487</accession>
<keyword evidence="1 6" id="KW-0808">Transferase</keyword>
<comment type="similarity">
    <text evidence="6">Belongs to the TPP enzyme family. MenD subfamily.</text>
</comment>
<evidence type="ECO:0000259" key="8">
    <source>
        <dbReference type="Pfam" id="PF16582"/>
    </source>
</evidence>
<comment type="catalytic activity">
    <reaction evidence="6">
        <text>isochorismate + 2-oxoglutarate + H(+) = 5-enolpyruvoyl-6-hydroxy-2-succinyl-cyclohex-3-ene-1-carboxylate + CO2</text>
        <dbReference type="Rhea" id="RHEA:25593"/>
        <dbReference type="ChEBI" id="CHEBI:15378"/>
        <dbReference type="ChEBI" id="CHEBI:16526"/>
        <dbReference type="ChEBI" id="CHEBI:16810"/>
        <dbReference type="ChEBI" id="CHEBI:29780"/>
        <dbReference type="ChEBI" id="CHEBI:58818"/>
        <dbReference type="EC" id="2.2.1.9"/>
    </reaction>
</comment>
<proteinExistence type="inferred from homology"/>
<evidence type="ECO:0000256" key="5">
    <source>
        <dbReference type="ARBA" id="ARBA00023211"/>
    </source>
</evidence>
<evidence type="ECO:0000256" key="2">
    <source>
        <dbReference type="ARBA" id="ARBA00022723"/>
    </source>
</evidence>
<dbReference type="GO" id="GO:0070204">
    <property type="term" value="F:2-succinyl-5-enolpyruvyl-6-hydroxy-3-cyclohexene-1-carboxylic-acid synthase activity"/>
    <property type="evidence" value="ECO:0007669"/>
    <property type="project" value="UniProtKB-UniRule"/>
</dbReference>
<organism evidence="9 10">
    <name type="scientific">Xanthocytophaga agilis</name>
    <dbReference type="NCBI Taxonomy" id="3048010"/>
    <lineage>
        <taxon>Bacteria</taxon>
        <taxon>Pseudomonadati</taxon>
        <taxon>Bacteroidota</taxon>
        <taxon>Cytophagia</taxon>
        <taxon>Cytophagales</taxon>
        <taxon>Rhodocytophagaceae</taxon>
        <taxon>Xanthocytophaga</taxon>
    </lineage>
</organism>
<comment type="pathway">
    <text evidence="6">Quinol/quinone metabolism; 1,4-dihydroxy-2-naphthoate biosynthesis; 1,4-dihydroxy-2-naphthoate from chorismate: step 2/7.</text>
</comment>
<comment type="cofactor">
    <cofactor evidence="6">
        <name>Mg(2+)</name>
        <dbReference type="ChEBI" id="CHEBI:18420"/>
    </cofactor>
    <cofactor evidence="6">
        <name>Mn(2+)</name>
        <dbReference type="ChEBI" id="CHEBI:29035"/>
    </cofactor>
</comment>
<dbReference type="InterPro" id="IPR004433">
    <property type="entry name" value="MenaQ_synth_MenD"/>
</dbReference>
<evidence type="ECO:0000256" key="1">
    <source>
        <dbReference type="ARBA" id="ARBA00022679"/>
    </source>
</evidence>
<name>A0AAE3R487_9BACT</name>